<dbReference type="EMBL" id="BPLR01001382">
    <property type="protein sequence ID" value="GIZ02000.1"/>
    <property type="molecule type" value="Genomic_DNA"/>
</dbReference>
<protein>
    <submittedName>
        <fullName evidence="1">Uncharacterized protein</fullName>
    </submittedName>
</protein>
<proteinExistence type="predicted"/>
<accession>A0AAV4Y6B5</accession>
<organism evidence="1 2">
    <name type="scientific">Caerostris extrusa</name>
    <name type="common">Bark spider</name>
    <name type="synonym">Caerostris bankana</name>
    <dbReference type="NCBI Taxonomy" id="172846"/>
    <lineage>
        <taxon>Eukaryota</taxon>
        <taxon>Metazoa</taxon>
        <taxon>Ecdysozoa</taxon>
        <taxon>Arthropoda</taxon>
        <taxon>Chelicerata</taxon>
        <taxon>Arachnida</taxon>
        <taxon>Araneae</taxon>
        <taxon>Araneomorphae</taxon>
        <taxon>Entelegynae</taxon>
        <taxon>Araneoidea</taxon>
        <taxon>Araneidae</taxon>
        <taxon>Caerostris</taxon>
    </lineage>
</organism>
<gene>
    <name evidence="1" type="ORF">CEXT_445081</name>
</gene>
<dbReference type="Proteomes" id="UP001054945">
    <property type="component" value="Unassembled WGS sequence"/>
</dbReference>
<keyword evidence="2" id="KW-1185">Reference proteome</keyword>
<dbReference type="AlphaFoldDB" id="A0AAV4Y6B5"/>
<comment type="caution">
    <text evidence="1">The sequence shown here is derived from an EMBL/GenBank/DDBJ whole genome shotgun (WGS) entry which is preliminary data.</text>
</comment>
<evidence type="ECO:0000313" key="1">
    <source>
        <dbReference type="EMBL" id="GIZ02000.1"/>
    </source>
</evidence>
<reference evidence="1 2" key="1">
    <citation type="submission" date="2021-06" db="EMBL/GenBank/DDBJ databases">
        <title>Caerostris extrusa draft genome.</title>
        <authorList>
            <person name="Kono N."/>
            <person name="Arakawa K."/>
        </authorList>
    </citation>
    <scope>NUCLEOTIDE SEQUENCE [LARGE SCALE GENOMIC DNA]</scope>
</reference>
<evidence type="ECO:0000313" key="2">
    <source>
        <dbReference type="Proteomes" id="UP001054945"/>
    </source>
</evidence>
<name>A0AAV4Y6B5_CAEEX</name>
<sequence length="111" mass="13000">MYLFVVLFVSEAFQHIVSSIIKEIRIPPLPSKRLLVKMSSTSRNCWFHSNSSKREQDHGLRHLSWVTIWSRSIAHMAHIGHSSKRTTFNVPAISDPEIRFFLKFLRILQEP</sequence>